<keyword evidence="2" id="KW-0238">DNA-binding</keyword>
<feature type="domain" description="HTH luxR-type" evidence="4">
    <location>
        <begin position="353"/>
        <end position="418"/>
    </location>
</feature>
<name>A0A318LQB5_9PSEU</name>
<dbReference type="Proteomes" id="UP000247892">
    <property type="component" value="Unassembled WGS sequence"/>
</dbReference>
<dbReference type="PANTHER" id="PTHR44688:SF16">
    <property type="entry name" value="DNA-BINDING TRANSCRIPTIONAL ACTIVATOR DEVR_DOSR"/>
    <property type="match status" value="1"/>
</dbReference>
<dbReference type="OrthoDB" id="3171430at2"/>
<dbReference type="InterPro" id="IPR016032">
    <property type="entry name" value="Sig_transdc_resp-reg_C-effctor"/>
</dbReference>
<dbReference type="SMART" id="SM00421">
    <property type="entry name" value="HTH_LUXR"/>
    <property type="match status" value="1"/>
</dbReference>
<evidence type="ECO:0000256" key="2">
    <source>
        <dbReference type="ARBA" id="ARBA00023125"/>
    </source>
</evidence>
<keyword evidence="3" id="KW-0804">Transcription</keyword>
<gene>
    <name evidence="5" type="ORF">BA062_15220</name>
</gene>
<dbReference type="InterPro" id="IPR036388">
    <property type="entry name" value="WH-like_DNA-bd_sf"/>
</dbReference>
<dbReference type="Gene3D" id="1.10.10.10">
    <property type="entry name" value="Winged helix-like DNA-binding domain superfamily/Winged helix DNA-binding domain"/>
    <property type="match status" value="1"/>
</dbReference>
<dbReference type="InterPro" id="IPR000792">
    <property type="entry name" value="Tscrpt_reg_LuxR_C"/>
</dbReference>
<dbReference type="RefSeq" id="WP_110336840.1">
    <property type="nucleotide sequence ID" value="NZ_JBHVKT010000003.1"/>
</dbReference>
<proteinExistence type="predicted"/>
<reference evidence="5 6" key="1">
    <citation type="submission" date="2016-07" db="EMBL/GenBank/DDBJ databases">
        <title>Draft genome sequence of Prauserella sp. YIM 121212, isolated from alkaline soil.</title>
        <authorList>
            <person name="Ruckert C."/>
            <person name="Albersmeier A."/>
            <person name="Jiang C.-L."/>
            <person name="Jiang Y."/>
            <person name="Kalinowski J."/>
            <person name="Schneider O."/>
            <person name="Winkler A."/>
            <person name="Zotchev S.B."/>
        </authorList>
    </citation>
    <scope>NUCLEOTIDE SEQUENCE [LARGE SCALE GENOMIC DNA]</scope>
    <source>
        <strain evidence="5 6">YIM 121212</strain>
    </source>
</reference>
<dbReference type="CDD" id="cd06170">
    <property type="entry name" value="LuxR_C_like"/>
    <property type="match status" value="1"/>
</dbReference>
<dbReference type="EMBL" id="MASU01000005">
    <property type="protein sequence ID" value="PXY36706.1"/>
    <property type="molecule type" value="Genomic_DNA"/>
</dbReference>
<evidence type="ECO:0000256" key="3">
    <source>
        <dbReference type="ARBA" id="ARBA00023163"/>
    </source>
</evidence>
<evidence type="ECO:0000313" key="6">
    <source>
        <dbReference type="Proteomes" id="UP000247892"/>
    </source>
</evidence>
<dbReference type="SUPFAM" id="SSF46894">
    <property type="entry name" value="C-terminal effector domain of the bipartite response regulators"/>
    <property type="match status" value="1"/>
</dbReference>
<organism evidence="5 6">
    <name type="scientific">Prauserella flavalba</name>
    <dbReference type="NCBI Taxonomy" id="1477506"/>
    <lineage>
        <taxon>Bacteria</taxon>
        <taxon>Bacillati</taxon>
        <taxon>Actinomycetota</taxon>
        <taxon>Actinomycetes</taxon>
        <taxon>Pseudonocardiales</taxon>
        <taxon>Pseudonocardiaceae</taxon>
        <taxon>Prauserella</taxon>
    </lineage>
</organism>
<dbReference type="GO" id="GO:0003677">
    <property type="term" value="F:DNA binding"/>
    <property type="evidence" value="ECO:0007669"/>
    <property type="project" value="UniProtKB-KW"/>
</dbReference>
<comment type="caution">
    <text evidence="5">The sequence shown here is derived from an EMBL/GenBank/DDBJ whole genome shotgun (WGS) entry which is preliminary data.</text>
</comment>
<keyword evidence="1" id="KW-0805">Transcription regulation</keyword>
<protein>
    <submittedName>
        <fullName evidence="5">Helix-turn-helix transcriptional regulator</fullName>
    </submittedName>
</protein>
<evidence type="ECO:0000313" key="5">
    <source>
        <dbReference type="EMBL" id="PXY36706.1"/>
    </source>
</evidence>
<accession>A0A318LQB5</accession>
<dbReference type="PROSITE" id="PS50043">
    <property type="entry name" value="HTH_LUXR_2"/>
    <property type="match status" value="1"/>
</dbReference>
<sequence>MPEHPTPPAQDCLLALRDVIDGPLHEIAGRFSRFLSDRWPHTALVVFTRECTGRPRKVAGDTETINKVTIGELEQLKALVEPGHALGITATIAGAPRTVWAVQDPIGTLLVLIPRASRKRLPEPAALADLFGIVATSIRQQVAQASPDYLAESRAASTERARTIAEMAAAQETALVAILTTLRSTRLDDHRARVAATESASAALVALRSAQKTDLALSEEPASAAFTKLRKKIRQTLRHHDAQLDLVPPAPAARPLPGDIAHAARAMTLTAVLAFTAQKGLGRLRVAWESDDTSLRIDVRDQESGSLDVNDLRHQLDGRARTLGATVELEAVPGWGSRMTIHLPFEPTHDHAGETRLESLNRRELEVLRSLTQGKRNKAIAAELGVTESTVKFHVAGVLKKLEVSSRGEAAALAINAGFAPHPL</sequence>
<keyword evidence="6" id="KW-1185">Reference proteome</keyword>
<evidence type="ECO:0000259" key="4">
    <source>
        <dbReference type="PROSITE" id="PS50043"/>
    </source>
</evidence>
<dbReference type="PRINTS" id="PR00038">
    <property type="entry name" value="HTHLUXR"/>
</dbReference>
<dbReference type="PANTHER" id="PTHR44688">
    <property type="entry name" value="DNA-BINDING TRANSCRIPTIONAL ACTIVATOR DEVR_DOSR"/>
    <property type="match status" value="1"/>
</dbReference>
<dbReference type="Pfam" id="PF00196">
    <property type="entry name" value="GerE"/>
    <property type="match status" value="1"/>
</dbReference>
<dbReference type="AlphaFoldDB" id="A0A318LQB5"/>
<evidence type="ECO:0000256" key="1">
    <source>
        <dbReference type="ARBA" id="ARBA00023015"/>
    </source>
</evidence>
<dbReference type="GO" id="GO:0006355">
    <property type="term" value="P:regulation of DNA-templated transcription"/>
    <property type="evidence" value="ECO:0007669"/>
    <property type="project" value="InterPro"/>
</dbReference>